<evidence type="ECO:0000256" key="1">
    <source>
        <dbReference type="ARBA" id="ARBA00008525"/>
    </source>
</evidence>
<dbReference type="AlphaFoldDB" id="A0AAE2VE35"/>
<comment type="similarity">
    <text evidence="1">Belongs to the UPF0167 family.</text>
</comment>
<name>A0AAE2VE35_9BACT</name>
<dbReference type="Pfam" id="PF03691">
    <property type="entry name" value="UPF0167"/>
    <property type="match status" value="1"/>
</dbReference>
<accession>A0AAE2VE35</accession>
<dbReference type="RefSeq" id="WP_309489957.1">
    <property type="nucleotide sequence ID" value="NZ_JAENIG010000006.1"/>
</dbReference>
<keyword evidence="3" id="KW-1185">Reference proteome</keyword>
<reference evidence="2" key="1">
    <citation type="submission" date="2021-01" db="EMBL/GenBank/DDBJ databases">
        <title>Modified the classification status of verrucomicrobia.</title>
        <authorList>
            <person name="Feng X."/>
        </authorList>
    </citation>
    <scope>NUCLEOTIDE SEQUENCE</scope>
    <source>
        <strain evidence="2">5K15</strain>
    </source>
</reference>
<dbReference type="EMBL" id="JAENIG010000006">
    <property type="protein sequence ID" value="MBK1855344.1"/>
    <property type="molecule type" value="Genomic_DNA"/>
</dbReference>
<comment type="caution">
    <text evidence="2">The sequence shown here is derived from an EMBL/GenBank/DDBJ whole genome shotgun (WGS) entry which is preliminary data.</text>
</comment>
<proteinExistence type="inferred from homology"/>
<gene>
    <name evidence="2" type="ORF">JIN83_10265</name>
</gene>
<evidence type="ECO:0000313" key="2">
    <source>
        <dbReference type="EMBL" id="MBK1855344.1"/>
    </source>
</evidence>
<dbReference type="InterPro" id="IPR005363">
    <property type="entry name" value="UPF0167"/>
</dbReference>
<organism evidence="2 3">
    <name type="scientific">Oceaniferula flava</name>
    <dbReference type="NCBI Taxonomy" id="2800421"/>
    <lineage>
        <taxon>Bacteria</taxon>
        <taxon>Pseudomonadati</taxon>
        <taxon>Verrucomicrobiota</taxon>
        <taxon>Verrucomicrobiia</taxon>
        <taxon>Verrucomicrobiales</taxon>
        <taxon>Verrucomicrobiaceae</taxon>
        <taxon>Oceaniferula</taxon>
    </lineage>
</organism>
<evidence type="ECO:0000313" key="3">
    <source>
        <dbReference type="Proteomes" id="UP000634206"/>
    </source>
</evidence>
<protein>
    <submittedName>
        <fullName evidence="2">CbrC family protein</fullName>
    </submittedName>
</protein>
<sequence length="174" mass="19731">MSFKYFADPKAFAYVADEGQACHFCKATQNCLDGGNLFGQEDIEAVCFDCMAAGKLIDLDISANQIDEAALDRANDPEGVSNEITYCTPSVPTWQDCYWPVKNGKPYRFIKIASKLDYVSKEQFVATLFDCDQDAELWDMLPDRKIENMKEGQYDISFYLFEDSGDKLTIWDAN</sequence>
<dbReference type="Proteomes" id="UP000634206">
    <property type="component" value="Unassembled WGS sequence"/>
</dbReference>